<comment type="caution">
    <text evidence="1">The sequence shown here is derived from an EMBL/GenBank/DDBJ whole genome shotgun (WGS) entry which is preliminary data.</text>
</comment>
<dbReference type="EMBL" id="PTQR01000014">
    <property type="protein sequence ID" value="TKX26198.1"/>
    <property type="molecule type" value="Genomic_DNA"/>
</dbReference>
<accession>A0A4U7B4B4</accession>
<dbReference type="Proteomes" id="UP000308133">
    <property type="component" value="Unassembled WGS sequence"/>
</dbReference>
<dbReference type="Gene3D" id="3.40.50.1580">
    <property type="entry name" value="Nucleoside phosphorylase domain"/>
    <property type="match status" value="1"/>
</dbReference>
<dbReference type="PANTHER" id="PTHR46082">
    <property type="entry name" value="ATP/GTP-BINDING PROTEIN-RELATED"/>
    <property type="match status" value="1"/>
</dbReference>
<dbReference type="InterPro" id="IPR035994">
    <property type="entry name" value="Nucleoside_phosphorylase_sf"/>
</dbReference>
<gene>
    <name evidence="1" type="ORF">C1H76_1551</name>
</gene>
<dbReference type="AlphaFoldDB" id="A0A4U7B4B4"/>
<name>A0A4U7B4B4_9PEZI</name>
<reference evidence="1 2" key="1">
    <citation type="submission" date="2018-02" db="EMBL/GenBank/DDBJ databases">
        <title>Draft genome sequences of Elsinoe sp., causing black scab on jojoba.</title>
        <authorList>
            <person name="Stodart B."/>
            <person name="Jeffress S."/>
            <person name="Ash G."/>
            <person name="Arun Chinnappa K."/>
        </authorList>
    </citation>
    <scope>NUCLEOTIDE SEQUENCE [LARGE SCALE GENOMIC DNA]</scope>
    <source>
        <strain evidence="1 2">Hillstone_2</strain>
    </source>
</reference>
<dbReference type="InterPro" id="IPR053137">
    <property type="entry name" value="NLR-like"/>
</dbReference>
<sequence>MDTAIETSVSVHDGNATTEKTHRPLLSHKDYTVGWIWALPKEQTAAVALLDSRHEKLPKPPNDPNAYYLGSSTNHNIVIACLPKGRYGQNAAATAATHMIGTFPNIKFGLMVGIGGGVPPKVRLGDVIVSVPVDQYPGVVQWDMEKAEDGGKFKWTGALDSPPTALLAAVGNLETTHAIEVSKTQLFLDRMAEKLPNMDKNFTSHAALRDPLSPADDAQNDVPQTLPNLLLGLLSYVSGYPFDNTGKHHPVIDN</sequence>
<dbReference type="GO" id="GO:0009116">
    <property type="term" value="P:nucleoside metabolic process"/>
    <property type="evidence" value="ECO:0007669"/>
    <property type="project" value="InterPro"/>
</dbReference>
<dbReference type="PANTHER" id="PTHR46082:SF11">
    <property type="entry name" value="AAA+ ATPASE DOMAIN-CONTAINING PROTEIN-RELATED"/>
    <property type="match status" value="1"/>
</dbReference>
<evidence type="ECO:0008006" key="3">
    <source>
        <dbReference type="Google" id="ProtNLM"/>
    </source>
</evidence>
<evidence type="ECO:0000313" key="1">
    <source>
        <dbReference type="EMBL" id="TKX26198.1"/>
    </source>
</evidence>
<evidence type="ECO:0000313" key="2">
    <source>
        <dbReference type="Proteomes" id="UP000308133"/>
    </source>
</evidence>
<dbReference type="SUPFAM" id="SSF53167">
    <property type="entry name" value="Purine and uridine phosphorylases"/>
    <property type="match status" value="1"/>
</dbReference>
<proteinExistence type="predicted"/>
<protein>
    <recommendedName>
        <fullName evidence="3">Nucleoside phosphorylase domain-containing protein</fullName>
    </recommendedName>
</protein>
<organism evidence="1 2">
    <name type="scientific">Elsinoe australis</name>
    <dbReference type="NCBI Taxonomy" id="40998"/>
    <lineage>
        <taxon>Eukaryota</taxon>
        <taxon>Fungi</taxon>
        <taxon>Dikarya</taxon>
        <taxon>Ascomycota</taxon>
        <taxon>Pezizomycotina</taxon>
        <taxon>Dothideomycetes</taxon>
        <taxon>Dothideomycetidae</taxon>
        <taxon>Myriangiales</taxon>
        <taxon>Elsinoaceae</taxon>
        <taxon>Elsinoe</taxon>
    </lineage>
</organism>
<dbReference type="GO" id="GO:0003824">
    <property type="term" value="F:catalytic activity"/>
    <property type="evidence" value="ECO:0007669"/>
    <property type="project" value="InterPro"/>
</dbReference>